<accession>A0ABU1A694</accession>
<comment type="caution">
    <text evidence="2">The sequence shown here is derived from an EMBL/GenBank/DDBJ whole genome shotgun (WGS) entry which is preliminary data.</text>
</comment>
<evidence type="ECO:0000313" key="2">
    <source>
        <dbReference type="EMBL" id="MDQ7936482.1"/>
    </source>
</evidence>
<dbReference type="Proteomes" id="UP001227831">
    <property type="component" value="Unassembled WGS sequence"/>
</dbReference>
<feature type="transmembrane region" description="Helical" evidence="1">
    <location>
        <begin position="151"/>
        <end position="173"/>
    </location>
</feature>
<evidence type="ECO:0008006" key="4">
    <source>
        <dbReference type="Google" id="ProtNLM"/>
    </source>
</evidence>
<evidence type="ECO:0000256" key="1">
    <source>
        <dbReference type="SAM" id="Phobius"/>
    </source>
</evidence>
<evidence type="ECO:0000313" key="3">
    <source>
        <dbReference type="Proteomes" id="UP001227831"/>
    </source>
</evidence>
<keyword evidence="1" id="KW-1133">Transmembrane helix</keyword>
<organism evidence="2 3">
    <name type="scientific">Lactiplantibacillus brownii</name>
    <dbReference type="NCBI Taxonomy" id="3069269"/>
    <lineage>
        <taxon>Bacteria</taxon>
        <taxon>Bacillati</taxon>
        <taxon>Bacillota</taxon>
        <taxon>Bacilli</taxon>
        <taxon>Lactobacillales</taxon>
        <taxon>Lactobacillaceae</taxon>
        <taxon>Lactiplantibacillus</taxon>
    </lineage>
</organism>
<sequence>MLDDLKYIEKKVSREKKLTRLRIVTDLSILLDGAGVVAFFYLLGYFNGNDRILFSIITGIVLGLTPIILRGISKVPIETNELMVDDFCDFLKILNLYSKTLILKYESIEKQKIDDAKRENNGILAIIGAALVVWFSIMGDSVLSKYQNESIWTVLVAASAIVLLIVCALTPYIKWGGDYLLRLGYQVRTETLELLNAAEIRIIKEQEDDSNVTNTPIHHPRKGY</sequence>
<dbReference type="RefSeq" id="WP_308702311.1">
    <property type="nucleotide sequence ID" value="NZ_JAVCWF010000001.1"/>
</dbReference>
<proteinExistence type="predicted"/>
<feature type="transmembrane region" description="Helical" evidence="1">
    <location>
        <begin position="122"/>
        <end position="139"/>
    </location>
</feature>
<protein>
    <recommendedName>
        <fullName evidence="4">Integral membrane protein</fullName>
    </recommendedName>
</protein>
<dbReference type="EMBL" id="JAVCWF010000001">
    <property type="protein sequence ID" value="MDQ7936482.1"/>
    <property type="molecule type" value="Genomic_DNA"/>
</dbReference>
<keyword evidence="1" id="KW-0472">Membrane</keyword>
<feature type="transmembrane region" description="Helical" evidence="1">
    <location>
        <begin position="52"/>
        <end position="69"/>
    </location>
</feature>
<keyword evidence="1" id="KW-0812">Transmembrane</keyword>
<feature type="transmembrane region" description="Helical" evidence="1">
    <location>
        <begin position="21"/>
        <end position="46"/>
    </location>
</feature>
<gene>
    <name evidence="2" type="ORF">RA086_02330</name>
</gene>
<keyword evidence="3" id="KW-1185">Reference proteome</keyword>
<name>A0ABU1A694_9LACO</name>
<reference evidence="2 3" key="1">
    <citation type="journal article" date="2023" name="Int. J. Syst. Evol. Microbiol.">
        <title>Lactiplantibacillus brownii sp. nov., a novel psychrotolerant species isolated from sauerkraut.</title>
        <authorList>
            <person name="Heng Y.C."/>
            <person name="Silvaraju S."/>
            <person name="Lee J.K.Y."/>
            <person name="Kittelmann S."/>
        </authorList>
    </citation>
    <scope>NUCLEOTIDE SEQUENCE [LARGE SCALE GENOMIC DNA]</scope>
    <source>
        <strain evidence="2 3">WILCCON 0030</strain>
    </source>
</reference>